<dbReference type="EMBL" id="JBBPBN010000015">
    <property type="protein sequence ID" value="KAK9022786.1"/>
    <property type="molecule type" value="Genomic_DNA"/>
</dbReference>
<name>A0ABR2SC38_9ROSI</name>
<gene>
    <name evidence="1" type="ORF">V6N11_003028</name>
</gene>
<comment type="caution">
    <text evidence="1">The sequence shown here is derived from an EMBL/GenBank/DDBJ whole genome shotgun (WGS) entry which is preliminary data.</text>
</comment>
<organism evidence="1 2">
    <name type="scientific">Hibiscus sabdariffa</name>
    <name type="common">roselle</name>
    <dbReference type="NCBI Taxonomy" id="183260"/>
    <lineage>
        <taxon>Eukaryota</taxon>
        <taxon>Viridiplantae</taxon>
        <taxon>Streptophyta</taxon>
        <taxon>Embryophyta</taxon>
        <taxon>Tracheophyta</taxon>
        <taxon>Spermatophyta</taxon>
        <taxon>Magnoliopsida</taxon>
        <taxon>eudicotyledons</taxon>
        <taxon>Gunneridae</taxon>
        <taxon>Pentapetalae</taxon>
        <taxon>rosids</taxon>
        <taxon>malvids</taxon>
        <taxon>Malvales</taxon>
        <taxon>Malvaceae</taxon>
        <taxon>Malvoideae</taxon>
        <taxon>Hibiscus</taxon>
    </lineage>
</organism>
<dbReference type="Proteomes" id="UP001396334">
    <property type="component" value="Unassembled WGS sequence"/>
</dbReference>
<keyword evidence="2" id="KW-1185">Reference proteome</keyword>
<reference evidence="1 2" key="1">
    <citation type="journal article" date="2024" name="G3 (Bethesda)">
        <title>Genome assembly of Hibiscus sabdariffa L. provides insights into metabolisms of medicinal natural products.</title>
        <authorList>
            <person name="Kim T."/>
        </authorList>
    </citation>
    <scope>NUCLEOTIDE SEQUENCE [LARGE SCALE GENOMIC DNA]</scope>
    <source>
        <strain evidence="1">TK-2024</strain>
        <tissue evidence="1">Old leaves</tissue>
    </source>
</reference>
<protein>
    <submittedName>
        <fullName evidence="1">Uncharacterized protein</fullName>
    </submittedName>
</protein>
<accession>A0ABR2SC38</accession>
<evidence type="ECO:0000313" key="2">
    <source>
        <dbReference type="Proteomes" id="UP001396334"/>
    </source>
</evidence>
<proteinExistence type="predicted"/>
<evidence type="ECO:0000313" key="1">
    <source>
        <dbReference type="EMBL" id="KAK9022786.1"/>
    </source>
</evidence>
<sequence>MVNEIQLDSSPQKKWGQQARNLAGVAKQMRGRADAPLTALATGSRAGIKTDIDLCNSCSDTDINKKLDPAPQT</sequence>